<dbReference type="Proteomes" id="UP000053237">
    <property type="component" value="Unassembled WGS sequence"/>
</dbReference>
<dbReference type="SUPFAM" id="SSF55856">
    <property type="entry name" value="Cytochrome b5-like heme/steroid binding domain"/>
    <property type="match status" value="2"/>
</dbReference>
<dbReference type="PANTHER" id="PTHR10281">
    <property type="entry name" value="MEMBRANE-ASSOCIATED PROGESTERONE RECEPTOR COMPONENT-RELATED"/>
    <property type="match status" value="1"/>
</dbReference>
<dbReference type="Pfam" id="PF00173">
    <property type="entry name" value="Cyt-b5"/>
    <property type="match status" value="2"/>
</dbReference>
<protein>
    <recommendedName>
        <fullName evidence="3">Cytochrome b5 heme-binding domain-containing protein</fullName>
    </recommendedName>
</protein>
<keyword evidence="2" id="KW-0472">Membrane</keyword>
<dbReference type="GO" id="GO:0012505">
    <property type="term" value="C:endomembrane system"/>
    <property type="evidence" value="ECO:0007669"/>
    <property type="project" value="TreeGrafter"/>
</dbReference>
<feature type="domain" description="Cytochrome b5 heme-binding" evidence="3">
    <location>
        <begin position="65"/>
        <end position="163"/>
    </location>
</feature>
<comment type="similarity">
    <text evidence="1">Belongs to the cytochrome b5 family. MAPR subfamily.</text>
</comment>
<feature type="transmembrane region" description="Helical" evidence="2">
    <location>
        <begin position="6"/>
        <end position="27"/>
    </location>
</feature>
<dbReference type="InterPro" id="IPR001199">
    <property type="entry name" value="Cyt_B5-like_heme/steroid-bd"/>
</dbReference>
<sequence length="269" mass="30817">MEWLSGFNNVIMGTLLAVTVIVIAKMVNKSADVAHERALCRVKERLAAEEAKRKVKEDEIERRYYSKEELREFNGTKDKPIYVCLLDDVYDVTERAEYYGPGGVYHLFAGREVSRALATMSFDQVEIENDDLEDLSSTTLQTLQEWVIKFRDHNKYLVVGRLLRQQNLTKKKLERFNGVNNVRKIIYVALCGKIYDVTMDGGSFYGPEGSYKAFAGKDASRALAVMSFDQKYLVNTSLDDLTETQKKTLTDWVNKFTKKYPVVGNLVDE</sequence>
<dbReference type="Gene3D" id="3.10.120.10">
    <property type="entry name" value="Cytochrome b5-like heme/steroid binding domain"/>
    <property type="match status" value="2"/>
</dbReference>
<evidence type="ECO:0000256" key="1">
    <source>
        <dbReference type="ARBA" id="ARBA00038357"/>
    </source>
</evidence>
<dbReference type="InterPro" id="IPR050577">
    <property type="entry name" value="MAPR/NEUFC/NENF-like"/>
</dbReference>
<name>A0A024G3J9_9STRA</name>
<dbReference type="AlphaFoldDB" id="A0A024G3J9"/>
<organism evidence="4 5">
    <name type="scientific">Albugo candida</name>
    <dbReference type="NCBI Taxonomy" id="65357"/>
    <lineage>
        <taxon>Eukaryota</taxon>
        <taxon>Sar</taxon>
        <taxon>Stramenopiles</taxon>
        <taxon>Oomycota</taxon>
        <taxon>Peronosporomycetes</taxon>
        <taxon>Albuginales</taxon>
        <taxon>Albuginaceae</taxon>
        <taxon>Albugo</taxon>
    </lineage>
</organism>
<comment type="caution">
    <text evidence="4">The sequence shown here is derived from an EMBL/GenBank/DDBJ whole genome shotgun (WGS) entry which is preliminary data.</text>
</comment>
<accession>A0A024G3J9</accession>
<feature type="domain" description="Cytochrome b5 heme-binding" evidence="3">
    <location>
        <begin position="168"/>
        <end position="267"/>
    </location>
</feature>
<dbReference type="SMART" id="SM01117">
    <property type="entry name" value="Cyt-b5"/>
    <property type="match status" value="2"/>
</dbReference>
<reference evidence="4 5" key="1">
    <citation type="submission" date="2012-05" db="EMBL/GenBank/DDBJ databases">
        <title>Recombination and specialization in a pathogen metapopulation.</title>
        <authorList>
            <person name="Gardiner A."/>
            <person name="Kemen E."/>
            <person name="Schultz-Larsen T."/>
            <person name="MacLean D."/>
            <person name="Van Oosterhout C."/>
            <person name="Jones J.D.G."/>
        </authorList>
    </citation>
    <scope>NUCLEOTIDE SEQUENCE [LARGE SCALE GENOMIC DNA]</scope>
    <source>
        <strain evidence="4 5">Ac Nc2</strain>
    </source>
</reference>
<evidence type="ECO:0000313" key="4">
    <source>
        <dbReference type="EMBL" id="CCI41393.1"/>
    </source>
</evidence>
<dbReference type="STRING" id="65357.A0A024G3J9"/>
<dbReference type="EMBL" id="CAIX01000018">
    <property type="protein sequence ID" value="CCI41393.1"/>
    <property type="molecule type" value="Genomic_DNA"/>
</dbReference>
<keyword evidence="5" id="KW-1185">Reference proteome</keyword>
<dbReference type="OrthoDB" id="547796at2759"/>
<keyword evidence="2" id="KW-1133">Transmembrane helix</keyword>
<dbReference type="GO" id="GO:0016020">
    <property type="term" value="C:membrane"/>
    <property type="evidence" value="ECO:0007669"/>
    <property type="project" value="TreeGrafter"/>
</dbReference>
<dbReference type="PANTHER" id="PTHR10281:SF76">
    <property type="entry name" value="CALCUTTA CUP-RELATED"/>
    <property type="match status" value="1"/>
</dbReference>
<dbReference type="FunFam" id="3.10.120.10:FF:000003">
    <property type="entry name" value="membrane-associated progesterone receptor component 1"/>
    <property type="match status" value="2"/>
</dbReference>
<gene>
    <name evidence="4" type="ORF">BN9_021770</name>
</gene>
<proteinExistence type="inferred from homology"/>
<dbReference type="InterPro" id="IPR036400">
    <property type="entry name" value="Cyt_B5-like_heme/steroid_sf"/>
</dbReference>
<evidence type="ECO:0000256" key="2">
    <source>
        <dbReference type="SAM" id="Phobius"/>
    </source>
</evidence>
<dbReference type="InParanoid" id="A0A024G3J9"/>
<keyword evidence="2" id="KW-0812">Transmembrane</keyword>
<evidence type="ECO:0000259" key="3">
    <source>
        <dbReference type="SMART" id="SM01117"/>
    </source>
</evidence>
<evidence type="ECO:0000313" key="5">
    <source>
        <dbReference type="Proteomes" id="UP000053237"/>
    </source>
</evidence>